<dbReference type="InterPro" id="IPR004147">
    <property type="entry name" value="ABC1_dom"/>
</dbReference>
<protein>
    <submittedName>
        <fullName evidence="4">ABC transporter</fullName>
    </submittedName>
</protein>
<dbReference type="GO" id="GO:0004672">
    <property type="term" value="F:protein kinase activity"/>
    <property type="evidence" value="ECO:0007669"/>
    <property type="project" value="InterPro"/>
</dbReference>
<dbReference type="InterPro" id="IPR050154">
    <property type="entry name" value="UbiB_kinase"/>
</dbReference>
<dbReference type="SUPFAM" id="SSF56112">
    <property type="entry name" value="Protein kinase-like (PK-like)"/>
    <property type="match status" value="1"/>
</dbReference>
<dbReference type="CDD" id="cd05121">
    <property type="entry name" value="ABC1_ADCK3-like"/>
    <property type="match status" value="1"/>
</dbReference>
<reference evidence="4 5" key="1">
    <citation type="submission" date="2017-10" db="EMBL/GenBank/DDBJ databases">
        <title>Bacillus sp. nov., a halophilic bacterium isolated from a Keqin Lake.</title>
        <authorList>
            <person name="Wang H."/>
        </authorList>
    </citation>
    <scope>NUCLEOTIDE SEQUENCE [LARGE SCALE GENOMIC DNA]</scope>
    <source>
        <strain evidence="4 5">KQ-12</strain>
    </source>
</reference>
<proteinExistence type="inferred from homology"/>
<feature type="transmembrane region" description="Helical" evidence="2">
    <location>
        <begin position="522"/>
        <end position="545"/>
    </location>
</feature>
<gene>
    <name evidence="4" type="ORF">CR194_00530</name>
</gene>
<accession>A0A323TGT0</accession>
<comment type="caution">
    <text evidence="4">The sequence shown here is derived from an EMBL/GenBank/DDBJ whole genome shotgun (WGS) entry which is preliminary data.</text>
</comment>
<feature type="transmembrane region" description="Helical" evidence="2">
    <location>
        <begin position="495"/>
        <end position="516"/>
    </location>
</feature>
<dbReference type="InterPro" id="IPR011009">
    <property type="entry name" value="Kinase-like_dom_sf"/>
</dbReference>
<dbReference type="PANTHER" id="PTHR10566:SF113">
    <property type="entry name" value="PROTEIN ACTIVITY OF BC1 COMPLEX KINASE 7, CHLOROPLASTIC"/>
    <property type="match status" value="1"/>
</dbReference>
<evidence type="ECO:0000313" key="5">
    <source>
        <dbReference type="Proteomes" id="UP000248214"/>
    </source>
</evidence>
<dbReference type="GO" id="GO:0005524">
    <property type="term" value="F:ATP binding"/>
    <property type="evidence" value="ECO:0007669"/>
    <property type="project" value="InterPro"/>
</dbReference>
<keyword evidence="2" id="KW-0812">Transmembrane</keyword>
<dbReference type="SMART" id="SM00220">
    <property type="entry name" value="S_TKc"/>
    <property type="match status" value="1"/>
</dbReference>
<dbReference type="PANTHER" id="PTHR10566">
    <property type="entry name" value="CHAPERONE-ACTIVITY OF BC1 COMPLEX CABC1 -RELATED"/>
    <property type="match status" value="1"/>
</dbReference>
<dbReference type="Proteomes" id="UP000248214">
    <property type="component" value="Unassembled WGS sequence"/>
</dbReference>
<keyword evidence="2" id="KW-0472">Membrane</keyword>
<organism evidence="4 5">
    <name type="scientific">Salipaludibacillus keqinensis</name>
    <dbReference type="NCBI Taxonomy" id="2045207"/>
    <lineage>
        <taxon>Bacteria</taxon>
        <taxon>Bacillati</taxon>
        <taxon>Bacillota</taxon>
        <taxon>Bacilli</taxon>
        <taxon>Bacillales</taxon>
        <taxon>Bacillaceae</taxon>
    </lineage>
</organism>
<feature type="transmembrane region" description="Helical" evidence="2">
    <location>
        <begin position="16"/>
        <end position="36"/>
    </location>
</feature>
<evidence type="ECO:0000313" key="4">
    <source>
        <dbReference type="EMBL" id="PYZ94061.1"/>
    </source>
</evidence>
<dbReference type="AlphaFoldDB" id="A0A323TGT0"/>
<feature type="domain" description="Protein kinase" evidence="3">
    <location>
        <begin position="128"/>
        <end position="472"/>
    </location>
</feature>
<dbReference type="EMBL" id="PDOD01000001">
    <property type="protein sequence ID" value="PYZ94061.1"/>
    <property type="molecule type" value="Genomic_DNA"/>
</dbReference>
<evidence type="ECO:0000259" key="3">
    <source>
        <dbReference type="SMART" id="SM00220"/>
    </source>
</evidence>
<sequence length="555" mass="65272">MDLLTDRRIIVKNFSLYRIIVIVTMFVKFVFQLYYFNKRNKTWDANTHEKWEAMLKKQASEYREKAIKLEGLMIKVGQFLSTRADIMPEVFLRELADLIDQVPPVPSHISKKILEEEWGQDIHNNLSEISDKPVASASIGEVYKGKLHNGQEVAIKIQRHNIDKIIDTDFKALRIVLWITRVFTKFGKETDTKALYKEVVSIIGNELNYQKELKNGQYFQKRFHDSEHYYIPQFYEEYCTRRVLCMEWIEGRKVTDLSYLKKHHIDRKDAAQRLFQFFVDQLLDYGMFHADPHQGNILITKEGMIVILDFGMVGEISRQEASKIRRMIQGFVLDDYQLAVDQLQELGFLLPHANKYKLQSLLKTYVDMYLDKGINKLDQEVVEEIFYDLQEIVHEQPIQLPAEFAFLGRAASIGLGVLTIIDPDIDFIALGKPVVTEWLEENEDDAASIKMQVLKDTAKPLLSIPRNLNEWLEAPAYQRRSEERKQWRQFDHHRYVLMMISTSIAFFFSLSFLFVSVLMEHFILQVGSLSLTIFTLIVSLVTYRLHKRWVDQYRQ</sequence>
<comment type="similarity">
    <text evidence="1">Belongs to the protein kinase superfamily. ADCK protein kinase family.</text>
</comment>
<dbReference type="Pfam" id="PF03109">
    <property type="entry name" value="ABC1"/>
    <property type="match status" value="1"/>
</dbReference>
<dbReference type="Gene3D" id="1.10.510.10">
    <property type="entry name" value="Transferase(Phosphotransferase) domain 1"/>
    <property type="match status" value="1"/>
</dbReference>
<evidence type="ECO:0000256" key="2">
    <source>
        <dbReference type="SAM" id="Phobius"/>
    </source>
</evidence>
<keyword evidence="2" id="KW-1133">Transmembrane helix</keyword>
<dbReference type="InterPro" id="IPR000719">
    <property type="entry name" value="Prot_kinase_dom"/>
</dbReference>
<name>A0A323TGT0_9BACI</name>
<evidence type="ECO:0000256" key="1">
    <source>
        <dbReference type="ARBA" id="ARBA00009670"/>
    </source>
</evidence>
<keyword evidence="5" id="KW-1185">Reference proteome</keyword>